<reference evidence="6" key="1">
    <citation type="submission" date="2020-09" db="EMBL/GenBank/DDBJ databases">
        <title>A novel bacterium of genus Mangrovicoccus, isolated from South China Sea.</title>
        <authorList>
            <person name="Huang H."/>
            <person name="Mo K."/>
            <person name="Hu Y."/>
        </authorList>
    </citation>
    <scope>NUCLEOTIDE SEQUENCE</scope>
    <source>
        <strain evidence="6">HB182678</strain>
    </source>
</reference>
<evidence type="ECO:0000256" key="1">
    <source>
        <dbReference type="ARBA" id="ARBA00004459"/>
    </source>
</evidence>
<evidence type="ECO:0000259" key="5">
    <source>
        <dbReference type="Pfam" id="PF05433"/>
    </source>
</evidence>
<dbReference type="Proteomes" id="UP000609121">
    <property type="component" value="Unassembled WGS sequence"/>
</dbReference>
<keyword evidence="7" id="KW-1185">Reference proteome</keyword>
<evidence type="ECO:0000256" key="3">
    <source>
        <dbReference type="ARBA" id="ARBA00015281"/>
    </source>
</evidence>
<evidence type="ECO:0000256" key="2">
    <source>
        <dbReference type="ARBA" id="ARBA00008681"/>
    </source>
</evidence>
<feature type="domain" description="Glycine zipper 2TM" evidence="5">
    <location>
        <begin position="31"/>
        <end position="71"/>
    </location>
</feature>
<dbReference type="EMBL" id="JACVXA010000001">
    <property type="protein sequence ID" value="MBE3636595.1"/>
    <property type="molecule type" value="Genomic_DNA"/>
</dbReference>
<keyword evidence="6" id="KW-0413">Isomerase</keyword>
<evidence type="ECO:0000313" key="7">
    <source>
        <dbReference type="Proteomes" id="UP000609121"/>
    </source>
</evidence>
<dbReference type="AlphaFoldDB" id="A0A8J6YSD5"/>
<dbReference type="GO" id="GO:0009279">
    <property type="term" value="C:cell outer membrane"/>
    <property type="evidence" value="ECO:0007669"/>
    <property type="project" value="UniProtKB-SubCell"/>
</dbReference>
<dbReference type="InterPro" id="IPR008816">
    <property type="entry name" value="Gly_zipper_2TM_dom"/>
</dbReference>
<protein>
    <recommendedName>
        <fullName evidence="3">17 kDa surface antigen</fullName>
    </recommendedName>
</protein>
<proteinExistence type="inferred from homology"/>
<keyword evidence="4" id="KW-0449">Lipoprotein</keyword>
<sequence length="92" mass="9076">MRVQITAALMAGTLALSACEGMTEQDGRTVMGGTAGAVGGAVIAQLLGASSGWTAASALAGAAAGAIVARNQETQECYFANGDGTYYKAPCE</sequence>
<dbReference type="RefSeq" id="WP_193178783.1">
    <property type="nucleotide sequence ID" value="NZ_JACVXA010000001.1"/>
</dbReference>
<organism evidence="6 7">
    <name type="scientific">Mangrovicoccus algicola</name>
    <dbReference type="NCBI Taxonomy" id="2771008"/>
    <lineage>
        <taxon>Bacteria</taxon>
        <taxon>Pseudomonadati</taxon>
        <taxon>Pseudomonadota</taxon>
        <taxon>Alphaproteobacteria</taxon>
        <taxon>Rhodobacterales</taxon>
        <taxon>Paracoccaceae</taxon>
        <taxon>Mangrovicoccus</taxon>
    </lineage>
</organism>
<comment type="caution">
    <text evidence="6">The sequence shown here is derived from an EMBL/GenBank/DDBJ whole genome shotgun (WGS) entry which is preliminary data.</text>
</comment>
<accession>A0A8J6YSD5</accession>
<comment type="subcellular location">
    <subcellularLocation>
        <location evidence="1">Cell outer membrane</location>
        <topology evidence="1">Lipid-anchor</topology>
    </subcellularLocation>
</comment>
<dbReference type="PROSITE" id="PS51257">
    <property type="entry name" value="PROKAR_LIPOPROTEIN"/>
    <property type="match status" value="1"/>
</dbReference>
<name>A0A8J6YSD5_9RHOB</name>
<evidence type="ECO:0000256" key="4">
    <source>
        <dbReference type="ARBA" id="ARBA00023288"/>
    </source>
</evidence>
<gene>
    <name evidence="6" type="ORF">ICN82_00075</name>
</gene>
<dbReference type="GO" id="GO:0016853">
    <property type="term" value="F:isomerase activity"/>
    <property type="evidence" value="ECO:0007669"/>
    <property type="project" value="UniProtKB-KW"/>
</dbReference>
<comment type="similarity">
    <text evidence="2">Belongs to the rickettsiale 17 kDa surface antigen family.</text>
</comment>
<dbReference type="Pfam" id="PF05433">
    <property type="entry name" value="Rick_17kDa_Anti"/>
    <property type="match status" value="1"/>
</dbReference>
<evidence type="ECO:0000313" key="6">
    <source>
        <dbReference type="EMBL" id="MBE3636595.1"/>
    </source>
</evidence>